<dbReference type="AlphaFoldDB" id="A0AA39PYK9"/>
<dbReference type="InterPro" id="IPR051604">
    <property type="entry name" value="Ergot_Alk_Oxidoreductase"/>
</dbReference>
<comment type="caution">
    <text evidence="1">The sequence shown here is derived from an EMBL/GenBank/DDBJ whole genome shotgun (WGS) entry which is preliminary data.</text>
</comment>
<keyword evidence="2" id="KW-1185">Reference proteome</keyword>
<dbReference type="PANTHER" id="PTHR43162">
    <property type="match status" value="1"/>
</dbReference>
<dbReference type="Gene3D" id="3.40.50.720">
    <property type="entry name" value="NAD(P)-binding Rossmann-like Domain"/>
    <property type="match status" value="1"/>
</dbReference>
<dbReference type="EMBL" id="JAUEPR010000001">
    <property type="protein sequence ID" value="KAK0491513.1"/>
    <property type="molecule type" value="Genomic_DNA"/>
</dbReference>
<gene>
    <name evidence="1" type="ORF">IW261DRAFT_1413804</name>
</gene>
<evidence type="ECO:0000313" key="1">
    <source>
        <dbReference type="EMBL" id="KAK0491513.1"/>
    </source>
</evidence>
<dbReference type="SUPFAM" id="SSF51735">
    <property type="entry name" value="NAD(P)-binding Rossmann-fold domains"/>
    <property type="match status" value="1"/>
</dbReference>
<accession>A0AA39PYK9</accession>
<evidence type="ECO:0008006" key="3">
    <source>
        <dbReference type="Google" id="ProtNLM"/>
    </source>
</evidence>
<name>A0AA39PYK9_9AGAR</name>
<proteinExistence type="predicted"/>
<reference evidence="1" key="1">
    <citation type="submission" date="2023-06" db="EMBL/GenBank/DDBJ databases">
        <authorList>
            <consortium name="Lawrence Berkeley National Laboratory"/>
            <person name="Ahrendt S."/>
            <person name="Sahu N."/>
            <person name="Indic B."/>
            <person name="Wong-Bajracharya J."/>
            <person name="Merenyi Z."/>
            <person name="Ke H.-M."/>
            <person name="Monk M."/>
            <person name="Kocsube S."/>
            <person name="Drula E."/>
            <person name="Lipzen A."/>
            <person name="Balint B."/>
            <person name="Henrissat B."/>
            <person name="Andreopoulos B."/>
            <person name="Martin F.M."/>
            <person name="Harder C.B."/>
            <person name="Rigling D."/>
            <person name="Ford K.L."/>
            <person name="Foster G.D."/>
            <person name="Pangilinan J."/>
            <person name="Papanicolaou A."/>
            <person name="Barry K."/>
            <person name="LaButti K."/>
            <person name="Viragh M."/>
            <person name="Koriabine M."/>
            <person name="Yan M."/>
            <person name="Riley R."/>
            <person name="Champramary S."/>
            <person name="Plett K.L."/>
            <person name="Tsai I.J."/>
            <person name="Slot J."/>
            <person name="Sipos G."/>
            <person name="Plett J."/>
            <person name="Nagy L.G."/>
            <person name="Grigoriev I.V."/>
        </authorList>
    </citation>
    <scope>NUCLEOTIDE SEQUENCE</scope>
    <source>
        <strain evidence="1">ICMP 16352</strain>
    </source>
</reference>
<organism evidence="1 2">
    <name type="scientific">Armillaria novae-zelandiae</name>
    <dbReference type="NCBI Taxonomy" id="153914"/>
    <lineage>
        <taxon>Eukaryota</taxon>
        <taxon>Fungi</taxon>
        <taxon>Dikarya</taxon>
        <taxon>Basidiomycota</taxon>
        <taxon>Agaricomycotina</taxon>
        <taxon>Agaricomycetes</taxon>
        <taxon>Agaricomycetidae</taxon>
        <taxon>Agaricales</taxon>
        <taxon>Marasmiineae</taxon>
        <taxon>Physalacriaceae</taxon>
        <taxon>Armillaria</taxon>
    </lineage>
</organism>
<protein>
    <recommendedName>
        <fullName evidence="3">NAD(P)-binding domain-containing protein</fullName>
    </recommendedName>
</protein>
<dbReference type="InterPro" id="IPR036291">
    <property type="entry name" value="NAD(P)-bd_dom_sf"/>
</dbReference>
<dbReference type="Proteomes" id="UP001175227">
    <property type="component" value="Unassembled WGS sequence"/>
</dbReference>
<evidence type="ECO:0000313" key="2">
    <source>
        <dbReference type="Proteomes" id="UP001175227"/>
    </source>
</evidence>
<dbReference type="PANTHER" id="PTHR43162:SF1">
    <property type="entry name" value="PRESTALK A DIFFERENTIATION PROTEIN A"/>
    <property type="match status" value="1"/>
</dbReference>
<sequence length="260" mass="29706">MYLAQNAPLNGWPWAALKCILLRRFILPQVRVMQATRKRMYDGNKPFLVASRSGGDPTDKFPSCRFDWLDISIYAIPWSKVEEMTSVYLVPPLVPDMLSLMKAFIDYSREKRDERFVLLSASVVEPGGPAAGKVHEHLARIDVEYCVLRPTWFMEDLGSSTHYLEYEQYRKPIKLAEDNIYSTTGDGKALFVFAGILGRKITHVKLTQLEMASLFYGRNGHAKRIAKGMEVTLNSAVLRITGRPPIRFSTYVKSVRHAWE</sequence>